<name>A0ABT8LBJ2_9BACT</name>
<protein>
    <submittedName>
        <fullName evidence="2">Uncharacterized protein</fullName>
    </submittedName>
</protein>
<reference evidence="2" key="1">
    <citation type="submission" date="2023-06" db="EMBL/GenBank/DDBJ databases">
        <title>Genomic of Agaribacillus aureum.</title>
        <authorList>
            <person name="Wang G."/>
        </authorList>
    </citation>
    <scope>NUCLEOTIDE SEQUENCE</scope>
    <source>
        <strain evidence="2">BMA12</strain>
    </source>
</reference>
<proteinExistence type="predicted"/>
<dbReference type="PROSITE" id="PS51257">
    <property type="entry name" value="PROKAR_LIPOPROTEIN"/>
    <property type="match status" value="1"/>
</dbReference>
<feature type="chain" id="PRO_5046116287" evidence="1">
    <location>
        <begin position="26"/>
        <end position="712"/>
    </location>
</feature>
<comment type="caution">
    <text evidence="2">The sequence shown here is derived from an EMBL/GenBank/DDBJ whole genome shotgun (WGS) entry which is preliminary data.</text>
</comment>
<evidence type="ECO:0000313" key="2">
    <source>
        <dbReference type="EMBL" id="MDN5214561.1"/>
    </source>
</evidence>
<organism evidence="2 3">
    <name type="scientific">Agaribacillus aureus</name>
    <dbReference type="NCBI Taxonomy" id="3051825"/>
    <lineage>
        <taxon>Bacteria</taxon>
        <taxon>Pseudomonadati</taxon>
        <taxon>Bacteroidota</taxon>
        <taxon>Cytophagia</taxon>
        <taxon>Cytophagales</taxon>
        <taxon>Splendidivirgaceae</taxon>
        <taxon>Agaribacillus</taxon>
    </lineage>
</organism>
<dbReference type="Proteomes" id="UP001172083">
    <property type="component" value="Unassembled WGS sequence"/>
</dbReference>
<keyword evidence="3" id="KW-1185">Reference proteome</keyword>
<accession>A0ABT8LBJ2</accession>
<gene>
    <name evidence="2" type="ORF">QQ020_20950</name>
</gene>
<dbReference type="EMBL" id="JAUJEB010000005">
    <property type="protein sequence ID" value="MDN5214561.1"/>
    <property type="molecule type" value="Genomic_DNA"/>
</dbReference>
<dbReference type="PANTHER" id="PTHR41339:SF1">
    <property type="entry name" value="SECRETED PROTEIN"/>
    <property type="match status" value="1"/>
</dbReference>
<dbReference type="PANTHER" id="PTHR41339">
    <property type="entry name" value="LIPL48"/>
    <property type="match status" value="1"/>
</dbReference>
<feature type="signal peptide" evidence="1">
    <location>
        <begin position="1"/>
        <end position="25"/>
    </location>
</feature>
<keyword evidence="1" id="KW-0732">Signal</keyword>
<sequence>MKKLTYLFGLLGLMGLIFISSCSDDDDGGSTAAPSVTAPAITSVQVGQSVDLSFSVTTPGGYKSSSVSQSSGSATVSTEPAAGATSGTVVVSYTAGTSAGAATVTLTVTDNADQTGSQNGTVNVSDSPVPTISGIPATASIVGGNTLEVTAELAAEDGIATFTVVIDGTTTAIDSTFTGSPTSANVPVAYPTSLVTATTTAEIVFTVTDGDGDDVSFTHTLTIEPPSEVELASSRLGLAEYPGFDAATNTLTMIKGITYILDGFVFVNYGQTLVIQEGVVIKGLPGQGSGASALIVARGGTIEANGTADEPIIMTGVADNLQGSVLNESNALWGGLIILGTATNNECNGGVCGTNIEGLPADTEPRGIFGYGDTEILGPNGELVDENGADYATIPTGGQEVTFTEDAADDSGVLNYVSVRHGGSIIGDNNEINGITFGAVGTGTEVEFIEVWSNLDDGIEFFGGTVNLKYVVLGYIGDDFIDYDLGYDGHIQYALAYQKASTSVSSDPNFGEHDGGSSPDDATPFGSPIFSHITYYGADADGLQALVFYRDNAGGEIWNSIFHNADGQILIEDRSGEDSYERFLAGQPGGDNDNRIFISNNLFSDISVGGVDLANINDVFGAVDGNDLNDVPASTTAIQGAFGPINAIGAPDFGTTGTSIFVPSQAGDAATGGADASAVDPFFDNVTFRGAFDPAATTNWIDGWTKTAEVIQ</sequence>
<dbReference type="RefSeq" id="WP_346759900.1">
    <property type="nucleotide sequence ID" value="NZ_JAUJEB010000005.1"/>
</dbReference>
<evidence type="ECO:0000256" key="1">
    <source>
        <dbReference type="SAM" id="SignalP"/>
    </source>
</evidence>
<evidence type="ECO:0000313" key="3">
    <source>
        <dbReference type="Proteomes" id="UP001172083"/>
    </source>
</evidence>